<gene>
    <name evidence="1" type="ORF">GCM10007036_14240</name>
</gene>
<sequence>MPLPVQRFDVIGSADQLGMQDRVAFAIKKAVANAIGGGAGASVATVVTFSEPLPTNYAVLVTPNQDATFWISARSTAGFTVNLAPRLAANTLAAGSFDVAVFG</sequence>
<keyword evidence="2" id="KW-1185">Reference proteome</keyword>
<protein>
    <submittedName>
        <fullName evidence="1">Uncharacterized protein</fullName>
    </submittedName>
</protein>
<reference evidence="1" key="2">
    <citation type="submission" date="2020-09" db="EMBL/GenBank/DDBJ databases">
        <authorList>
            <person name="Sun Q."/>
            <person name="Zhou Y."/>
        </authorList>
    </citation>
    <scope>NUCLEOTIDE SEQUENCE</scope>
    <source>
        <strain evidence="1">CGMCC 1.12214</strain>
    </source>
</reference>
<accession>A0A917I6K4</accession>
<reference evidence="1" key="1">
    <citation type="journal article" date="2014" name="Int. J. Syst. Evol. Microbiol.">
        <title>Complete genome sequence of Corynebacterium casei LMG S-19264T (=DSM 44701T), isolated from a smear-ripened cheese.</title>
        <authorList>
            <consortium name="US DOE Joint Genome Institute (JGI-PGF)"/>
            <person name="Walter F."/>
            <person name="Albersmeier A."/>
            <person name="Kalinowski J."/>
            <person name="Ruckert C."/>
        </authorList>
    </citation>
    <scope>NUCLEOTIDE SEQUENCE</scope>
    <source>
        <strain evidence="1">CGMCC 1.12214</strain>
    </source>
</reference>
<dbReference type="AlphaFoldDB" id="A0A917I6K4"/>
<dbReference type="Proteomes" id="UP000603912">
    <property type="component" value="Unassembled WGS sequence"/>
</dbReference>
<evidence type="ECO:0000313" key="2">
    <source>
        <dbReference type="Proteomes" id="UP000603912"/>
    </source>
</evidence>
<dbReference type="EMBL" id="BMES01000001">
    <property type="protein sequence ID" value="GGH14734.1"/>
    <property type="molecule type" value="Genomic_DNA"/>
</dbReference>
<name>A0A917I6K4_9HYPH</name>
<organism evidence="1 2">
    <name type="scientific">Alsobacter metallidurans</name>
    <dbReference type="NCBI Taxonomy" id="340221"/>
    <lineage>
        <taxon>Bacteria</taxon>
        <taxon>Pseudomonadati</taxon>
        <taxon>Pseudomonadota</taxon>
        <taxon>Alphaproteobacteria</taxon>
        <taxon>Hyphomicrobiales</taxon>
        <taxon>Alsobacteraceae</taxon>
        <taxon>Alsobacter</taxon>
    </lineage>
</organism>
<evidence type="ECO:0000313" key="1">
    <source>
        <dbReference type="EMBL" id="GGH14734.1"/>
    </source>
</evidence>
<comment type="caution">
    <text evidence="1">The sequence shown here is derived from an EMBL/GenBank/DDBJ whole genome shotgun (WGS) entry which is preliminary data.</text>
</comment>
<dbReference type="RefSeq" id="WP_188516962.1">
    <property type="nucleotide sequence ID" value="NZ_BMES01000001.1"/>
</dbReference>
<proteinExistence type="predicted"/>